<dbReference type="CDD" id="cd17477">
    <property type="entry name" value="MFS_YcaD_like"/>
    <property type="match status" value="1"/>
</dbReference>
<comment type="caution">
    <text evidence="7">The sequence shown here is derived from an EMBL/GenBank/DDBJ whole genome shotgun (WGS) entry which is preliminary data.</text>
</comment>
<dbReference type="Pfam" id="PF07690">
    <property type="entry name" value="MFS_1"/>
    <property type="match status" value="1"/>
</dbReference>
<dbReference type="PANTHER" id="PTHR23521">
    <property type="entry name" value="TRANSPORTER MFS SUPERFAMILY"/>
    <property type="match status" value="1"/>
</dbReference>
<feature type="domain" description="Major facilitator superfamily (MFS) profile" evidence="6">
    <location>
        <begin position="198"/>
        <end position="427"/>
    </location>
</feature>
<dbReference type="InterPro" id="IPR036259">
    <property type="entry name" value="MFS_trans_sf"/>
</dbReference>
<dbReference type="Gene3D" id="1.20.1250.20">
    <property type="entry name" value="MFS general substrate transporter like domains"/>
    <property type="match status" value="2"/>
</dbReference>
<feature type="transmembrane region" description="Helical" evidence="5">
    <location>
        <begin position="130"/>
        <end position="151"/>
    </location>
</feature>
<evidence type="ECO:0000313" key="8">
    <source>
        <dbReference type="Proteomes" id="UP000598467"/>
    </source>
</evidence>
<feature type="transmembrane region" description="Helical" evidence="5">
    <location>
        <begin position="328"/>
        <end position="348"/>
    </location>
</feature>
<feature type="transmembrane region" description="Helical" evidence="5">
    <location>
        <begin position="264"/>
        <end position="282"/>
    </location>
</feature>
<dbReference type="InterPro" id="IPR011701">
    <property type="entry name" value="MFS"/>
</dbReference>
<feature type="transmembrane region" description="Helical" evidence="5">
    <location>
        <begin position="44"/>
        <end position="64"/>
    </location>
</feature>
<dbReference type="GO" id="GO:0005886">
    <property type="term" value="C:plasma membrane"/>
    <property type="evidence" value="ECO:0007669"/>
    <property type="project" value="TreeGrafter"/>
</dbReference>
<dbReference type="InterPro" id="IPR020846">
    <property type="entry name" value="MFS_dom"/>
</dbReference>
<accession>A0A926NVW4</accession>
<evidence type="ECO:0000256" key="2">
    <source>
        <dbReference type="ARBA" id="ARBA00022989"/>
    </source>
</evidence>
<feature type="transmembrane region" description="Helical" evidence="5">
    <location>
        <begin position="97"/>
        <end position="118"/>
    </location>
</feature>
<feature type="region of interest" description="Disordered" evidence="4">
    <location>
        <begin position="400"/>
        <end position="427"/>
    </location>
</feature>
<dbReference type="EMBL" id="JABFCZ010000001">
    <property type="protein sequence ID" value="MBD1544773.1"/>
    <property type="molecule type" value="Genomic_DNA"/>
</dbReference>
<name>A0A926NVW4_9HYPH</name>
<evidence type="ECO:0000256" key="1">
    <source>
        <dbReference type="ARBA" id="ARBA00022692"/>
    </source>
</evidence>
<dbReference type="RefSeq" id="WP_190289445.1">
    <property type="nucleotide sequence ID" value="NZ_JABFCZ010000001.1"/>
</dbReference>
<organism evidence="7 8">
    <name type="scientific">Roseibium aggregatum</name>
    <dbReference type="NCBI Taxonomy" id="187304"/>
    <lineage>
        <taxon>Bacteria</taxon>
        <taxon>Pseudomonadati</taxon>
        <taxon>Pseudomonadota</taxon>
        <taxon>Alphaproteobacteria</taxon>
        <taxon>Hyphomicrobiales</taxon>
        <taxon>Stappiaceae</taxon>
        <taxon>Roseibium</taxon>
    </lineage>
</organism>
<dbReference type="InterPro" id="IPR047200">
    <property type="entry name" value="MFS_YcaD-like"/>
</dbReference>
<dbReference type="PANTHER" id="PTHR23521:SF3">
    <property type="entry name" value="MFS TRANSPORTER"/>
    <property type="match status" value="1"/>
</dbReference>
<feature type="transmembrane region" description="Helical" evidence="5">
    <location>
        <begin position="288"/>
        <end position="308"/>
    </location>
</feature>
<evidence type="ECO:0000256" key="3">
    <source>
        <dbReference type="ARBA" id="ARBA00023136"/>
    </source>
</evidence>
<evidence type="ECO:0000313" key="7">
    <source>
        <dbReference type="EMBL" id="MBD1544773.1"/>
    </source>
</evidence>
<feature type="transmembrane region" description="Helical" evidence="5">
    <location>
        <begin position="73"/>
        <end position="91"/>
    </location>
</feature>
<keyword evidence="1 5" id="KW-0812">Transmembrane</keyword>
<gene>
    <name evidence="7" type="ORF">HK439_00730</name>
</gene>
<reference evidence="7" key="1">
    <citation type="submission" date="2020-05" db="EMBL/GenBank/DDBJ databases">
        <title>Identification of trans-AT polyketide cluster in two marine bacteria, producers of a novel glutaramide-containing polyketide sesbanimide D and analogs.</title>
        <authorList>
            <person name="Kacar D."/>
            <person name="Rodriguez P."/>
            <person name="Canedo L."/>
            <person name="Gonzalez E."/>
            <person name="Galan B."/>
            <person name="De La Calle F."/>
            <person name="Garcia J.L."/>
        </authorList>
    </citation>
    <scope>NUCLEOTIDE SEQUENCE</scope>
    <source>
        <strain evidence="7">PHM038</strain>
    </source>
</reference>
<dbReference type="GO" id="GO:0022857">
    <property type="term" value="F:transmembrane transporter activity"/>
    <property type="evidence" value="ECO:0007669"/>
    <property type="project" value="InterPro"/>
</dbReference>
<feature type="transmembrane region" description="Helical" evidence="5">
    <location>
        <begin position="201"/>
        <end position="222"/>
    </location>
</feature>
<keyword evidence="2 5" id="KW-1133">Transmembrane helix</keyword>
<dbReference type="AlphaFoldDB" id="A0A926NVW4"/>
<feature type="transmembrane region" description="Helical" evidence="5">
    <location>
        <begin position="354"/>
        <end position="375"/>
    </location>
</feature>
<dbReference type="PROSITE" id="PS50850">
    <property type="entry name" value="MFS"/>
    <property type="match status" value="1"/>
</dbReference>
<proteinExistence type="predicted"/>
<protein>
    <submittedName>
        <fullName evidence="7">MFS transporter</fullName>
    </submittedName>
</protein>
<sequence length="427" mass="44901">MSTVISIAALLAGSALLLLAGGLHGLLLPVRGLAEGFTDGDLGMLGAGWALGYMAGCITVPVIVKRVGHIRTFGALSSLGAITMLLNLLFMEPITWIVLRAISGFCFAGAAMIVESWLNERASNETRGRIFGIYTMINLGATTAGQMLLTLGNPNGFVFFVVGSIIYSLALLPTALSTAASPTPLTQAKLDPKLLWRNSPIAVVAVFLVGISNGAFGTLGAVYGRRIGMEVSNIAVMMSLALLAGALIQIPVGYASDRMDRRKVLVAMAIMAMGFGTSLSFFGGGNPVLTIALITLFGGTVYSMYPVIVAHASDHADPGDFLKTSGGLLLIFGTGTMAGPLLAAALMSATHPGALFQVTASAHLLMVLFAIWRIWQRAPMDTEDKTEFVPVIATGRYSTPESVALDPRAEPEEFEEEDVSPLDKTDD</sequence>
<feature type="transmembrane region" description="Helical" evidence="5">
    <location>
        <begin position="234"/>
        <end position="252"/>
    </location>
</feature>
<keyword evidence="3 5" id="KW-0472">Membrane</keyword>
<evidence type="ECO:0000259" key="6">
    <source>
        <dbReference type="PROSITE" id="PS50850"/>
    </source>
</evidence>
<dbReference type="SUPFAM" id="SSF103473">
    <property type="entry name" value="MFS general substrate transporter"/>
    <property type="match status" value="1"/>
</dbReference>
<dbReference type="Proteomes" id="UP000598467">
    <property type="component" value="Unassembled WGS sequence"/>
</dbReference>
<evidence type="ECO:0000256" key="4">
    <source>
        <dbReference type="SAM" id="MobiDB-lite"/>
    </source>
</evidence>
<feature type="transmembrane region" description="Helical" evidence="5">
    <location>
        <begin position="157"/>
        <end position="180"/>
    </location>
</feature>
<evidence type="ECO:0000256" key="5">
    <source>
        <dbReference type="SAM" id="Phobius"/>
    </source>
</evidence>